<dbReference type="EMBL" id="DMBR01000053">
    <property type="protein sequence ID" value="HAE93266.1"/>
    <property type="molecule type" value="Genomic_DNA"/>
</dbReference>
<reference evidence="3 4" key="1">
    <citation type="journal article" date="2014" name="Antonie Van Leeuwenhoek">
        <title>Hyphomonas beringensis sp. nov. and Hyphomonas chukchiensis sp. nov., isolated from surface seawater of the Bering Sea and Chukchi Sea.</title>
        <authorList>
            <person name="Li C."/>
            <person name="Lai Q."/>
            <person name="Li G."/>
            <person name="Dong C."/>
            <person name="Wang J."/>
            <person name="Liao Y."/>
            <person name="Shao Z."/>
        </authorList>
    </citation>
    <scope>NUCLEOTIDE SEQUENCE [LARGE SCALE GENOMIC DNA]</scope>
    <source>
        <strain evidence="3 4">22II1-22F38</strain>
    </source>
</reference>
<protein>
    <submittedName>
        <fullName evidence="2">Acyl-CoA synthetase</fullName>
    </submittedName>
</protein>
<dbReference type="InterPro" id="IPR000873">
    <property type="entry name" value="AMP-dep_synth/lig_dom"/>
</dbReference>
<evidence type="ECO:0000313" key="3">
    <source>
        <dbReference type="EMBL" id="KCZ60383.1"/>
    </source>
</evidence>
<accession>A0A059E0E7</accession>
<dbReference type="Proteomes" id="UP000024547">
    <property type="component" value="Unassembled WGS sequence"/>
</dbReference>
<dbReference type="Proteomes" id="UP000259173">
    <property type="component" value="Unassembled WGS sequence"/>
</dbReference>
<dbReference type="PROSITE" id="PS00455">
    <property type="entry name" value="AMP_BINDING"/>
    <property type="match status" value="1"/>
</dbReference>
<sequence length="599" mass="64785">MLTKSKPAKPAFRKVKFPAVDLDIETRADGTMLMSTKDELELIAPNVAVGLMASAQKWSDRIAMAERDSSGEWATKTYAEFVGNVRSCAQWLLDSGATAETPLMIVSGNSVAHATMRFAALFAGIPIAPVSENYALLGASTDFARMRHAANIVQPEFVFAEGSPHVAAARACLPNAQIVTCDPAAIEDGAVDFAELCAGQSTHAVDEAIEKITPETHAAYMLTSGSTGMPKAVVQTHEMMMVCVSQSWWAMKDTGTWDRTILEWLPWSHVSGLYVSIASALVGGSYYVDEGRPMPGRFEATLRNIRDLELTTFTSVPVGYAMLVEELENDSDLRDHFFSKMQVLVFGGAGLPQPVHDRLQALAVEATGHRILISSGYGATETTSGCMFIYFETDQVGIGLPLSGVTLKLVPMGDRYELRMKGPCVMSGYLRQPDAAARSFDEEGFYSIGDAAEFADPNDPTRGLLFGGRLSEDFKLSTGTWVTGGSLRAALVRDLAPYVADALVCGEGYDRIGILAWPTPAGLSATQQDLVEAIERFNKSAKGSSERVCRFAFLSEPPDMGAGEVSDKGSINQALAIRRRKETVEWLYSDPVPSDVLSF</sequence>
<evidence type="ECO:0000313" key="5">
    <source>
        <dbReference type="Proteomes" id="UP000259173"/>
    </source>
</evidence>
<dbReference type="STRING" id="1280948.HY36_05230"/>
<dbReference type="GO" id="GO:0016405">
    <property type="term" value="F:CoA-ligase activity"/>
    <property type="evidence" value="ECO:0007669"/>
    <property type="project" value="TreeGrafter"/>
</dbReference>
<evidence type="ECO:0000313" key="4">
    <source>
        <dbReference type="Proteomes" id="UP000024547"/>
    </source>
</evidence>
<dbReference type="SUPFAM" id="SSF56801">
    <property type="entry name" value="Acetyl-CoA synthetase-like"/>
    <property type="match status" value="1"/>
</dbReference>
<dbReference type="EMBL" id="AWFH01000023">
    <property type="protein sequence ID" value="KCZ60383.1"/>
    <property type="molecule type" value="Genomic_DNA"/>
</dbReference>
<keyword evidence="4" id="KW-1185">Reference proteome</keyword>
<dbReference type="Pfam" id="PF00501">
    <property type="entry name" value="AMP-binding"/>
    <property type="match status" value="1"/>
</dbReference>
<dbReference type="OrthoDB" id="9803968at2"/>
<dbReference type="Pfam" id="PF23562">
    <property type="entry name" value="AMP-binding_C_3"/>
    <property type="match status" value="1"/>
</dbReference>
<name>A0A059E0E7_9PROT</name>
<dbReference type="PANTHER" id="PTHR24096">
    <property type="entry name" value="LONG-CHAIN-FATTY-ACID--COA LIGASE"/>
    <property type="match status" value="1"/>
</dbReference>
<reference evidence="2 5" key="2">
    <citation type="journal article" date="2018" name="Nat. Biotechnol.">
        <title>A standardized bacterial taxonomy based on genome phylogeny substantially revises the tree of life.</title>
        <authorList>
            <person name="Parks D.H."/>
            <person name="Chuvochina M."/>
            <person name="Waite D.W."/>
            <person name="Rinke C."/>
            <person name="Skarshewski A."/>
            <person name="Chaumeil P.A."/>
            <person name="Hugenholtz P."/>
        </authorList>
    </citation>
    <scope>NUCLEOTIDE SEQUENCE [LARGE SCALE GENOMIC DNA]</scope>
    <source>
        <strain evidence="2">UBA8557</strain>
    </source>
</reference>
<proteinExistence type="predicted"/>
<evidence type="ECO:0000259" key="1">
    <source>
        <dbReference type="Pfam" id="PF00501"/>
    </source>
</evidence>
<dbReference type="InterPro" id="IPR020845">
    <property type="entry name" value="AMP-binding_CS"/>
</dbReference>
<evidence type="ECO:0000313" key="2">
    <source>
        <dbReference type="EMBL" id="HAE93266.1"/>
    </source>
</evidence>
<dbReference type="RefSeq" id="WP_035552176.1">
    <property type="nucleotide sequence ID" value="NZ_AWFH01000023.1"/>
</dbReference>
<feature type="domain" description="AMP-dependent synthetase/ligase" evidence="1">
    <location>
        <begin position="53"/>
        <end position="430"/>
    </location>
</feature>
<dbReference type="eggNOG" id="COG0318">
    <property type="taxonomic scope" value="Bacteria"/>
</dbReference>
<dbReference type="PATRIC" id="fig|1280948.3.peg.2104"/>
<comment type="caution">
    <text evidence="3">The sequence shown here is derived from an EMBL/GenBank/DDBJ whole genome shotgun (WGS) entry which is preliminary data.</text>
</comment>
<dbReference type="InterPro" id="IPR042099">
    <property type="entry name" value="ANL_N_sf"/>
</dbReference>
<gene>
    <name evidence="2" type="ORF">DCG65_01810</name>
    <name evidence="3" type="ORF">HY36_05230</name>
</gene>
<dbReference type="Gene3D" id="3.40.50.12780">
    <property type="entry name" value="N-terminal domain of ligase-like"/>
    <property type="match status" value="1"/>
</dbReference>
<dbReference type="PANTHER" id="PTHR24096:SF420">
    <property type="entry name" value="LONG-CHAIN-FATTY-ACID--COA LIGASE-RELATED"/>
    <property type="match status" value="1"/>
</dbReference>
<organism evidence="3 4">
    <name type="scientific">Hyphomonas atlantica</name>
    <dbReference type="NCBI Taxonomy" id="1280948"/>
    <lineage>
        <taxon>Bacteria</taxon>
        <taxon>Pseudomonadati</taxon>
        <taxon>Pseudomonadota</taxon>
        <taxon>Alphaproteobacteria</taxon>
        <taxon>Hyphomonadales</taxon>
        <taxon>Hyphomonadaceae</taxon>
        <taxon>Hyphomonas</taxon>
    </lineage>
</organism>
<dbReference type="AlphaFoldDB" id="A0A059E0E7"/>